<dbReference type="PANTHER" id="PTHR43172">
    <property type="entry name" value="ADENYLOSUCCINATE LYASE"/>
    <property type="match status" value="1"/>
</dbReference>
<accession>A0A0T5P438</accession>
<dbReference type="SUPFAM" id="SSF48557">
    <property type="entry name" value="L-aspartase-like"/>
    <property type="match status" value="1"/>
</dbReference>
<dbReference type="Proteomes" id="UP000051401">
    <property type="component" value="Unassembled WGS sequence"/>
</dbReference>
<sequence>MTGAEPGGWLEAVAGDAPTASRLAEASRLKDMLRVEAAYSRALGAVGQVTPEAAEAAAAAIETAEIDTAKLAREAAEDGMPVPSLSRQLRAAVPEDLQRAVHKGLTSQDVMDTALVLALRDILDDFETRLDRVDAALAKLDDAFGAGPLMARTRMQAALPVTVSDRIALWRRPLPGHRERLAQLRPRLLRLQLGGPVGTRGTFHGQGDAIARHMAGALDLGSPETAWHTDRSPLAELGSWLSMVTGSLGKMGHDIALMSQQGVDAAQLKGGGSSSAMAHKVNPVGAELLVTLARFTAVQLPGLHLALDHEQERSGISWTLEWLVLPPMLIATGAALARAEALPAAIERLGDDGGEKGTRDA</sequence>
<name>A0A0T5P438_9RHOB</name>
<dbReference type="Pfam" id="PF00206">
    <property type="entry name" value="Lyase_1"/>
    <property type="match status" value="1"/>
</dbReference>
<dbReference type="EMBL" id="CP031598">
    <property type="protein sequence ID" value="QEW26387.1"/>
    <property type="molecule type" value="Genomic_DNA"/>
</dbReference>
<dbReference type="Proteomes" id="UP000325785">
    <property type="component" value="Chromosome"/>
</dbReference>
<evidence type="ECO:0000256" key="1">
    <source>
        <dbReference type="ARBA" id="ARBA00034772"/>
    </source>
</evidence>
<dbReference type="EC" id="5.5.1.2" evidence="4"/>
<dbReference type="InterPro" id="IPR000362">
    <property type="entry name" value="Fumarate_lyase_fam"/>
</dbReference>
<dbReference type="RefSeq" id="WP_057819453.1">
    <property type="nucleotide sequence ID" value="NZ_CP031598.1"/>
</dbReference>
<dbReference type="KEGG" id="rid:RIdsm_02186"/>
<reference evidence="4 6" key="2">
    <citation type="submission" date="2018-08" db="EMBL/GenBank/DDBJ databases">
        <title>Genetic Globetrotter - A new plasmid hitch-hiking vast phylogenetic and geographic distances.</title>
        <authorList>
            <person name="Vollmers J."/>
            <person name="Petersen J."/>
        </authorList>
    </citation>
    <scope>NUCLEOTIDE SEQUENCE [LARGE SCALE GENOMIC DNA]</scope>
    <source>
        <strain evidence="4 6">DSM 26383</strain>
    </source>
</reference>
<dbReference type="PRINTS" id="PR00149">
    <property type="entry name" value="FUMRATELYASE"/>
</dbReference>
<dbReference type="NCBIfam" id="NF004631">
    <property type="entry name" value="PRK05975.1"/>
    <property type="match status" value="1"/>
</dbReference>
<evidence type="ECO:0000313" key="5">
    <source>
        <dbReference type="Proteomes" id="UP000051401"/>
    </source>
</evidence>
<keyword evidence="5" id="KW-1185">Reference proteome</keyword>
<gene>
    <name evidence="4" type="primary">pcaB</name>
    <name evidence="4" type="ORF">RIdsm_02186</name>
    <name evidence="3" type="ORF">XM52_21605</name>
</gene>
<evidence type="ECO:0000313" key="3">
    <source>
        <dbReference type="EMBL" id="KRS15889.1"/>
    </source>
</evidence>
<dbReference type="Gene3D" id="1.20.200.10">
    <property type="entry name" value="Fumarase/aspartase (Central domain)"/>
    <property type="match status" value="1"/>
</dbReference>
<feature type="domain" description="Fumarate lyase N-terminal" evidence="2">
    <location>
        <begin position="23"/>
        <end position="292"/>
    </location>
</feature>
<dbReference type="PANTHER" id="PTHR43172:SF2">
    <property type="entry name" value="ADENYLOSUCCINATE LYASE C-TERMINAL DOMAIN-CONTAINING PROTEIN"/>
    <property type="match status" value="1"/>
</dbReference>
<dbReference type="InterPro" id="IPR022761">
    <property type="entry name" value="Fumarate_lyase_N"/>
</dbReference>
<evidence type="ECO:0000313" key="6">
    <source>
        <dbReference type="Proteomes" id="UP000325785"/>
    </source>
</evidence>
<dbReference type="EMBL" id="LAXI01000018">
    <property type="protein sequence ID" value="KRS15889.1"/>
    <property type="molecule type" value="Genomic_DNA"/>
</dbReference>
<evidence type="ECO:0000259" key="2">
    <source>
        <dbReference type="Pfam" id="PF00206"/>
    </source>
</evidence>
<dbReference type="OrthoDB" id="9768878at2"/>
<evidence type="ECO:0000313" key="4">
    <source>
        <dbReference type="EMBL" id="QEW26387.1"/>
    </source>
</evidence>
<proteinExistence type="inferred from homology"/>
<dbReference type="GO" id="GO:0047472">
    <property type="term" value="F:3-carboxy-cis,cis-muconate cycloisomerase activity"/>
    <property type="evidence" value="ECO:0007669"/>
    <property type="project" value="UniProtKB-EC"/>
</dbReference>
<organism evidence="3 5">
    <name type="scientific">Roseovarius indicus</name>
    <dbReference type="NCBI Taxonomy" id="540747"/>
    <lineage>
        <taxon>Bacteria</taxon>
        <taxon>Pseudomonadati</taxon>
        <taxon>Pseudomonadota</taxon>
        <taxon>Alphaproteobacteria</taxon>
        <taxon>Rhodobacterales</taxon>
        <taxon>Roseobacteraceae</taxon>
        <taxon>Roseovarius</taxon>
    </lineage>
</organism>
<dbReference type="AlphaFoldDB" id="A0A0T5P438"/>
<dbReference type="STRING" id="540747.SAMN04488031_11497"/>
<dbReference type="PATRIC" id="fig|540747.5.peg.2092"/>
<comment type="similarity">
    <text evidence="1">Belongs to the class-II fumarase/aspartase family.</text>
</comment>
<keyword evidence="4" id="KW-0413">Isomerase</keyword>
<reference evidence="3 5" key="1">
    <citation type="submission" date="2015-04" db="EMBL/GenBank/DDBJ databases">
        <title>The draft genome sequence of Roseovarius indicus B108T.</title>
        <authorList>
            <person name="Li G."/>
            <person name="Lai Q."/>
            <person name="Shao Z."/>
            <person name="Yan P."/>
        </authorList>
    </citation>
    <scope>NUCLEOTIDE SEQUENCE [LARGE SCALE GENOMIC DNA]</scope>
    <source>
        <strain evidence="3 5">B108</strain>
    </source>
</reference>
<dbReference type="InterPro" id="IPR008948">
    <property type="entry name" value="L-Aspartase-like"/>
</dbReference>
<protein>
    <submittedName>
        <fullName evidence="4">3-carboxy-cis,cis-muconate cycloisomerase</fullName>
        <ecNumber evidence="4">5.5.1.2</ecNumber>
    </submittedName>
</protein>